<dbReference type="InterPro" id="IPR029526">
    <property type="entry name" value="PGBD"/>
</dbReference>
<dbReference type="Pfam" id="PF13843">
    <property type="entry name" value="DDE_Tnp_1_7"/>
    <property type="match status" value="1"/>
</dbReference>
<feature type="compositionally biased region" description="Polar residues" evidence="5">
    <location>
        <begin position="928"/>
        <end position="946"/>
    </location>
</feature>
<feature type="compositionally biased region" description="Polar residues" evidence="5">
    <location>
        <begin position="1308"/>
        <end position="1319"/>
    </location>
</feature>
<feature type="compositionally biased region" description="Basic residues" evidence="5">
    <location>
        <begin position="2192"/>
        <end position="2202"/>
    </location>
</feature>
<feature type="domain" description="C2H2-type" evidence="6">
    <location>
        <begin position="1028"/>
        <end position="1052"/>
    </location>
</feature>
<evidence type="ECO:0000256" key="1">
    <source>
        <dbReference type="ARBA" id="ARBA00022723"/>
    </source>
</evidence>
<feature type="region of interest" description="Disordered" evidence="5">
    <location>
        <begin position="1337"/>
        <end position="1375"/>
    </location>
</feature>
<feature type="domain" description="C2H2-type" evidence="6">
    <location>
        <begin position="35"/>
        <end position="62"/>
    </location>
</feature>
<evidence type="ECO:0000256" key="4">
    <source>
        <dbReference type="PROSITE-ProRule" id="PRU00042"/>
    </source>
</evidence>
<keyword evidence="3" id="KW-0862">Zinc</keyword>
<evidence type="ECO:0000313" key="8">
    <source>
        <dbReference type="Proteomes" id="UP000824540"/>
    </source>
</evidence>
<evidence type="ECO:0000256" key="3">
    <source>
        <dbReference type="ARBA" id="ARBA00022833"/>
    </source>
</evidence>
<evidence type="ECO:0000313" key="7">
    <source>
        <dbReference type="EMBL" id="KAG9334595.1"/>
    </source>
</evidence>
<feature type="compositionally biased region" description="Basic residues" evidence="5">
    <location>
        <begin position="959"/>
        <end position="979"/>
    </location>
</feature>
<dbReference type="SUPFAM" id="SSF57667">
    <property type="entry name" value="beta-beta-alpha zinc fingers"/>
    <property type="match status" value="2"/>
</dbReference>
<feature type="region of interest" description="Disordered" evidence="5">
    <location>
        <begin position="573"/>
        <end position="602"/>
    </location>
</feature>
<feature type="compositionally biased region" description="Basic and acidic residues" evidence="5">
    <location>
        <begin position="847"/>
        <end position="864"/>
    </location>
</feature>
<feature type="compositionally biased region" description="Low complexity" evidence="5">
    <location>
        <begin position="2216"/>
        <end position="2230"/>
    </location>
</feature>
<dbReference type="SMART" id="SM00355">
    <property type="entry name" value="ZnF_C2H2"/>
    <property type="match status" value="6"/>
</dbReference>
<comment type="caution">
    <text evidence="7">The sequence shown here is derived from an EMBL/GenBank/DDBJ whole genome shotgun (WGS) entry which is preliminary data.</text>
</comment>
<dbReference type="GO" id="GO:0008270">
    <property type="term" value="F:zinc ion binding"/>
    <property type="evidence" value="ECO:0007669"/>
    <property type="project" value="UniProtKB-KW"/>
</dbReference>
<feature type="compositionally biased region" description="Basic and acidic residues" evidence="5">
    <location>
        <begin position="2231"/>
        <end position="2242"/>
    </location>
</feature>
<dbReference type="InterPro" id="IPR036236">
    <property type="entry name" value="Znf_C2H2_sf"/>
</dbReference>
<feature type="compositionally biased region" description="Polar residues" evidence="5">
    <location>
        <begin position="1358"/>
        <end position="1373"/>
    </location>
</feature>
<feature type="region of interest" description="Disordered" evidence="5">
    <location>
        <begin position="173"/>
        <end position="201"/>
    </location>
</feature>
<organism evidence="7 8">
    <name type="scientific">Albula glossodonta</name>
    <name type="common">roundjaw bonefish</name>
    <dbReference type="NCBI Taxonomy" id="121402"/>
    <lineage>
        <taxon>Eukaryota</taxon>
        <taxon>Metazoa</taxon>
        <taxon>Chordata</taxon>
        <taxon>Craniata</taxon>
        <taxon>Vertebrata</taxon>
        <taxon>Euteleostomi</taxon>
        <taxon>Actinopterygii</taxon>
        <taxon>Neopterygii</taxon>
        <taxon>Teleostei</taxon>
        <taxon>Albuliformes</taxon>
        <taxon>Albulidae</taxon>
        <taxon>Albula</taxon>
    </lineage>
</organism>
<feature type="compositionally biased region" description="Basic and acidic residues" evidence="5">
    <location>
        <begin position="2154"/>
        <end position="2173"/>
    </location>
</feature>
<feature type="region of interest" description="Disordered" evidence="5">
    <location>
        <begin position="1052"/>
        <end position="1097"/>
    </location>
</feature>
<feature type="domain" description="C2H2-type" evidence="6">
    <location>
        <begin position="63"/>
        <end position="90"/>
    </location>
</feature>
<proteinExistence type="predicted"/>
<feature type="compositionally biased region" description="Polar residues" evidence="5">
    <location>
        <begin position="573"/>
        <end position="585"/>
    </location>
</feature>
<dbReference type="PROSITE" id="PS50157">
    <property type="entry name" value="ZINC_FINGER_C2H2_2"/>
    <property type="match status" value="6"/>
</dbReference>
<feature type="compositionally biased region" description="Pro residues" evidence="5">
    <location>
        <begin position="2508"/>
        <end position="2517"/>
    </location>
</feature>
<feature type="region of interest" description="Disordered" evidence="5">
    <location>
        <begin position="1967"/>
        <end position="2007"/>
    </location>
</feature>
<feature type="compositionally biased region" description="Polar residues" evidence="5">
    <location>
        <begin position="881"/>
        <end position="897"/>
    </location>
</feature>
<evidence type="ECO:0000256" key="5">
    <source>
        <dbReference type="SAM" id="MobiDB-lite"/>
    </source>
</evidence>
<protein>
    <recommendedName>
        <fullName evidence="6">C2H2-type domain-containing protein</fullName>
    </recommendedName>
</protein>
<dbReference type="PANTHER" id="PTHR47272:SF2">
    <property type="entry name" value="PIGGYBAC TRANSPOSABLE ELEMENT-DERIVED PROTEIN 3-LIKE"/>
    <property type="match status" value="1"/>
</dbReference>
<keyword evidence="8" id="KW-1185">Reference proteome</keyword>
<dbReference type="InterPro" id="IPR013087">
    <property type="entry name" value="Znf_C2H2_type"/>
</dbReference>
<feature type="region of interest" description="Disordered" evidence="5">
    <location>
        <begin position="2502"/>
        <end position="2530"/>
    </location>
</feature>
<feature type="domain" description="C2H2-type" evidence="6">
    <location>
        <begin position="91"/>
        <end position="118"/>
    </location>
</feature>
<dbReference type="Pfam" id="PF00096">
    <property type="entry name" value="zf-C2H2"/>
    <property type="match status" value="3"/>
</dbReference>
<feature type="region of interest" description="Disordered" evidence="5">
    <location>
        <begin position="651"/>
        <end position="987"/>
    </location>
</feature>
<feature type="region of interest" description="Disordered" evidence="5">
    <location>
        <begin position="1398"/>
        <end position="1418"/>
    </location>
</feature>
<dbReference type="EMBL" id="JAFBMS010000144">
    <property type="protein sequence ID" value="KAG9334595.1"/>
    <property type="molecule type" value="Genomic_DNA"/>
</dbReference>
<dbReference type="OrthoDB" id="123207at2759"/>
<feature type="compositionally biased region" description="Low complexity" evidence="5">
    <location>
        <begin position="2521"/>
        <end position="2530"/>
    </location>
</feature>
<feature type="region of interest" description="Disordered" evidence="5">
    <location>
        <begin position="531"/>
        <end position="554"/>
    </location>
</feature>
<dbReference type="Proteomes" id="UP000824540">
    <property type="component" value="Unassembled WGS sequence"/>
</dbReference>
<reference evidence="7" key="1">
    <citation type="thesis" date="2021" institute="BYU ScholarsArchive" country="Provo, UT, USA">
        <title>Applications of and Algorithms for Genome Assembly and Genomic Analyses with an Emphasis on Marine Teleosts.</title>
        <authorList>
            <person name="Pickett B.D."/>
        </authorList>
    </citation>
    <scope>NUCLEOTIDE SEQUENCE</scope>
    <source>
        <strain evidence="7">HI-2016</strain>
    </source>
</reference>
<dbReference type="Gene3D" id="3.30.160.60">
    <property type="entry name" value="Classic Zinc Finger"/>
    <property type="match status" value="4"/>
</dbReference>
<feature type="compositionally biased region" description="Polar residues" evidence="5">
    <location>
        <begin position="531"/>
        <end position="547"/>
    </location>
</feature>
<accession>A0A8T2N2C8</accession>
<feature type="compositionally biased region" description="Basic residues" evidence="5">
    <location>
        <begin position="702"/>
        <end position="711"/>
    </location>
</feature>
<dbReference type="FunFam" id="3.30.160.60:FF:002343">
    <property type="entry name" value="Zinc finger protein 33A"/>
    <property type="match status" value="2"/>
</dbReference>
<feature type="compositionally biased region" description="Basic and acidic residues" evidence="5">
    <location>
        <begin position="1337"/>
        <end position="1357"/>
    </location>
</feature>
<evidence type="ECO:0000256" key="2">
    <source>
        <dbReference type="ARBA" id="ARBA00022771"/>
    </source>
</evidence>
<gene>
    <name evidence="7" type="ORF">JZ751_007416</name>
</gene>
<feature type="region of interest" description="Disordered" evidence="5">
    <location>
        <begin position="1288"/>
        <end position="1319"/>
    </location>
</feature>
<feature type="region of interest" description="Disordered" evidence="5">
    <location>
        <begin position="1616"/>
        <end position="1638"/>
    </location>
</feature>
<feature type="compositionally biased region" description="Low complexity" evidence="5">
    <location>
        <begin position="1289"/>
        <end position="1300"/>
    </location>
</feature>
<feature type="compositionally biased region" description="Basic residues" evidence="5">
    <location>
        <begin position="766"/>
        <end position="776"/>
    </location>
</feature>
<feature type="compositionally biased region" description="Basic and acidic residues" evidence="5">
    <location>
        <begin position="676"/>
        <end position="691"/>
    </location>
</feature>
<dbReference type="PANTHER" id="PTHR47272">
    <property type="entry name" value="DDE_TNP_1_7 DOMAIN-CONTAINING PROTEIN"/>
    <property type="match status" value="1"/>
</dbReference>
<evidence type="ECO:0000259" key="6">
    <source>
        <dbReference type="PROSITE" id="PS50157"/>
    </source>
</evidence>
<sequence>MLGDALFACYVCDRHFTCSSELMAHQRTHTEKQPFKCPICGEAFRRSSELTVHKKVHFGQHGYTCSDCGKPCKTLTLLKYHRRTHTGERPYVCKDCGKRFSMSKALQKHILTHTQEETEGTGAGGAATLTPAGDAAHVKRFDAGSPGKPAMTFSCSLCEGVFKTAKTRLQHMKLKHSPGREMARDGVAGNKDGPNAGRPVEQGLTRLPAQASLHAQVFVQGQMLQQIETLGQEQMQELISTLGQESLKDTVQLMGHQLLQVQMETSGQELAAGQTKEMEWTQGQIDTLGLEQTQIQTDTSGLEQSHGHIVTLGLEQTEEQTVTLVLEQTQTPTETFILEQTQAPTDTLVLEQTQTATETMGAQQIQKKIEILQAEQTQGQMGSLELDPTQVQMSTVVLKQTQENVELMQLEHSEQLRMVETGQAHLQVDTLEVGQTNPMMEAVVQSELGQVAVETLELELTQVQEEMVELQLTEVQVDTTGLDMTQVQVETTELGLTQVQMDTSELHLQQVQLETAELALTQVPVEITELEQPQRQGSEQVTQSLNESKGEGETLQKMQAETLDGENCRQLEPTQELSENTPGQEETSKPPPQTLQRAQSPCLPVVSATEEQEIQQQTVQSQCLPKQLVNAQIPPSQEDHLAVDTVTREFAKAGQQTQSRKMAPQGKSAKRSLSLETEREFPGHEHQEKEPTQTCETQSKAKIAKRSRSKKDRLIVRFVAAEKVKQSPKQKPVQGHQACIKDSQGHKKQRMQVALPSVQKTQLQKRGVKEKKTKKKEKSEKTDKTQALLQEKMAPQQVQQITEEKEQKQQAQLKKKKAQLQKGVPGQKQPAQKEAQVALQVRKQKKQISEKAQLRKKEELMPPEKKRKKRQEKLQEKNKQSNVVDDNGRNQVKQQSLLLLKGHKQPQLKVYKLDPSKTQQPPLAVVPCQSQTGKPQQEPQPSTVQVQKHPKPQKTTLQQKKKPKPKQQKQSKTKPKRKQQQSLLLPSIPLLIPSPAISPLQVKPVTRKRKAAVSCGAGMGSPQARRALSCEDCGGRFSEVLALEEHKTAAHSLGIRPGKGRSDGSVCQDTLRTDGETPFGQSRKRTSEEIPDQGQHLTSLRELGVEETPTLPDSGVDASQNHKGEGAKVVGVAALGGELSLTMDLMQTPKGILGNTMHPDNFGMQVTTDWDMEAEMGEIGLGDRVERVSFPALNPSPSLTLPSTCLEGDEGKEAGMVNGEVVMETIPNSTSGSGVTVIGCSRGGKIQPPREECNDTVKSSKDCMEETGKGGALSGVLHANGCTTLDAAPSSPSSFSGRSPNLCKSGPRSATTDTQNHNHLIQPSATAQLQNRLELETTKKEQQVEGREIEEKNKGEQETASGIQDITSGQKPQGVTEEEIKEELLLEVDIVTVGDQSVEDNTSSQESGHLLDNPPQASHTANCQLEMARSNQRKTLYMMQTKNHDTETNASVRTMTSDAHVSTVSMDCSEIKQEEEEVELGRREGERRRVERDNVERSCRRRWRVQSVGRRRAVQGPELEAESDGCQVIYQLHSLTENPSIKEEEGAEIFQRSKSPPFKGQLQQVGTEARRTQEEVVMGTDIPECCLPASLEESSDEQIVFELESVTTSVEVLKTEEGMETEGEEGEPRRRDGGNCNSPSILLERFLTGSERGEGNIQQCHRNNTQVHRASLGFNLEASSQVGRSSVTLMRAVTGQVIKMEDYSARLIPCLNGPSSIPARERGTSVRQVEPSDQQQGAVQMFLVKEEDPLVLDEPQAFPGHGHSEITEEGMRAEGSICLEPDGVPLGDRESRDLGREAAASVSPLVLDVGIPGCGQCLFFRVKEEEREVALDPPEREHSLPVLLVSGASGLDPQPDPSQTDAEVPLVAELNPGSFPDSGVSVSPGCGPEDGVAEIEECEQDGERQSGTQQNMYVCTGQGDLNTEQQSTEELLEFLRQNPDTEPSESSDSEPEGEACAMACYLDNRSGGHISTNENRRKKQDCSRFSQSQGRPGGCVTQESGGAGGKEGRTPFEYFAQYLDWKTWEEIARCTPASSNTPSSVSAKEVAQFVGIHIAMGTLKFPDKKLYWQDLTRVPLIADAMTASRFDQLACKLRLACRDGGEDGGDGSVRGGVSGVSWAEGRRDQLDTGNGGAERPVTAAPLDRPDGDVSPASRRADPARHCEPGNELVERSSGDTPDLQRASTVQSEHSHNTRSRTHHTRKLAQAASDARTECHSNAGSNANDNANSNADRGDVQRSEDGNGGRSNSRLSTDPLWQVRGLLSRVQAGCQALTREGSYGVDQHLLHLGQRQRGRSRKNSHLALQCTFLVGAGGSVLDFDLSLDDSGREDVLRRMIPGSKESGEGLAFLCKEDLCTPAVLERLLVAGVRSAGRIGGEGARVGTGDEFVSSDGRLTLLRCPRGFVLTTLTKRQAQQVSLVRDLEAALKDAQLNRDLLELYRTPLSSSSPAQWPLAVFWHLTDLALVNSWLQFRKDRGLSRESRRNLMAFRLEVAKALIHGTNGAETVPYSAPPHPPAPKLPSRDPSLSPAPLSAAPLPDAATRYDGLGHWPEQLGEGEGARCRFGGCERTSRVRCLKCCVFLCISQNHNCFLKFHSQGSI</sequence>
<dbReference type="PROSITE" id="PS00028">
    <property type="entry name" value="ZINC_FINGER_C2H2_1"/>
    <property type="match status" value="6"/>
</dbReference>
<feature type="domain" description="C2H2-type" evidence="6">
    <location>
        <begin position="153"/>
        <end position="181"/>
    </location>
</feature>
<keyword evidence="2 4" id="KW-0863">Zinc-finger</keyword>
<feature type="compositionally biased region" description="Basic and acidic residues" evidence="5">
    <location>
        <begin position="712"/>
        <end position="725"/>
    </location>
</feature>
<keyword evidence="1" id="KW-0479">Metal-binding</keyword>
<feature type="region of interest" description="Disordered" evidence="5">
    <location>
        <begin position="2101"/>
        <end position="2252"/>
    </location>
</feature>
<feature type="domain" description="C2H2-type" evidence="6">
    <location>
        <begin position="7"/>
        <end position="34"/>
    </location>
</feature>
<name>A0A8T2N2C8_9TELE</name>